<proteinExistence type="predicted"/>
<protein>
    <submittedName>
        <fullName evidence="1">Uncharacterized protein</fullName>
    </submittedName>
</protein>
<dbReference type="AlphaFoldDB" id="A0A4D5RE85"/>
<accession>A0A4D5RE85</accession>
<reference evidence="1" key="1">
    <citation type="submission" date="2019-04" db="EMBL/GenBank/DDBJ databases">
        <title>An insight into the mialome of Ixodes scapularis.</title>
        <authorList>
            <person name="Ribeiro J.M."/>
            <person name="Mather T.N."/>
            <person name="Karim S."/>
        </authorList>
    </citation>
    <scope>NUCLEOTIDE SEQUENCE</scope>
</reference>
<dbReference type="EMBL" id="GHJT01001522">
    <property type="protein sequence ID" value="MOY35493.1"/>
    <property type="molecule type" value="Transcribed_RNA"/>
</dbReference>
<sequence length="71" mass="8261">MRDHIGPCLLGWLSLALSRPFREGRALLCRFLYFLLFFVVACLKSPCDNVMSAWWVDADEKPRRIYVKVGL</sequence>
<name>A0A4D5RE85_IXOSC</name>
<evidence type="ECO:0000313" key="1">
    <source>
        <dbReference type="EMBL" id="MOY35493.1"/>
    </source>
</evidence>
<organism evidence="1">
    <name type="scientific">Ixodes scapularis</name>
    <name type="common">Black-legged tick</name>
    <name type="synonym">Deer tick</name>
    <dbReference type="NCBI Taxonomy" id="6945"/>
    <lineage>
        <taxon>Eukaryota</taxon>
        <taxon>Metazoa</taxon>
        <taxon>Ecdysozoa</taxon>
        <taxon>Arthropoda</taxon>
        <taxon>Chelicerata</taxon>
        <taxon>Arachnida</taxon>
        <taxon>Acari</taxon>
        <taxon>Parasitiformes</taxon>
        <taxon>Ixodida</taxon>
        <taxon>Ixodoidea</taxon>
        <taxon>Ixodidae</taxon>
        <taxon>Ixodinae</taxon>
        <taxon>Ixodes</taxon>
    </lineage>
</organism>